<dbReference type="Proteomes" id="UP000649753">
    <property type="component" value="Unassembled WGS sequence"/>
</dbReference>
<accession>A0A927MCV5</accession>
<protein>
    <submittedName>
        <fullName evidence="1">Uncharacterized protein</fullName>
    </submittedName>
</protein>
<gene>
    <name evidence="1" type="ORF">H4W31_005066</name>
</gene>
<name>A0A927MCV5_9ACTN</name>
<sequence length="115" mass="12506">MLTVTGAPASADSFYTGGTANSIWNFTIGSTTYYQNHGGDDFAFDVTSGIATDMRWQKCSDSSVIGSIMYNITPSGGYRVLGTNFLAGTCLRIQFRGYTSTGAFNGYTYWNYNFA</sequence>
<evidence type="ECO:0000313" key="2">
    <source>
        <dbReference type="Proteomes" id="UP000649753"/>
    </source>
</evidence>
<comment type="caution">
    <text evidence="1">The sequence shown here is derived from an EMBL/GenBank/DDBJ whole genome shotgun (WGS) entry which is preliminary data.</text>
</comment>
<evidence type="ECO:0000313" key="1">
    <source>
        <dbReference type="EMBL" id="MBE1489428.1"/>
    </source>
</evidence>
<proteinExistence type="predicted"/>
<dbReference type="RefSeq" id="WP_192768904.1">
    <property type="nucleotide sequence ID" value="NZ_JADBEB010000001.1"/>
</dbReference>
<organism evidence="1 2">
    <name type="scientific">Plantactinospora soyae</name>
    <dbReference type="NCBI Taxonomy" id="1544732"/>
    <lineage>
        <taxon>Bacteria</taxon>
        <taxon>Bacillati</taxon>
        <taxon>Actinomycetota</taxon>
        <taxon>Actinomycetes</taxon>
        <taxon>Micromonosporales</taxon>
        <taxon>Micromonosporaceae</taxon>
        <taxon>Plantactinospora</taxon>
    </lineage>
</organism>
<keyword evidence="2" id="KW-1185">Reference proteome</keyword>
<dbReference type="EMBL" id="JADBEB010000001">
    <property type="protein sequence ID" value="MBE1489428.1"/>
    <property type="molecule type" value="Genomic_DNA"/>
</dbReference>
<reference evidence="1" key="1">
    <citation type="submission" date="2020-10" db="EMBL/GenBank/DDBJ databases">
        <title>Sequencing the genomes of 1000 actinobacteria strains.</title>
        <authorList>
            <person name="Klenk H.-P."/>
        </authorList>
    </citation>
    <scope>NUCLEOTIDE SEQUENCE</scope>
    <source>
        <strain evidence="1">DSM 46832</strain>
    </source>
</reference>
<dbReference type="AlphaFoldDB" id="A0A927MCV5"/>